<dbReference type="Proteomes" id="UP000324091">
    <property type="component" value="Chromosome 20"/>
</dbReference>
<evidence type="ECO:0000313" key="3">
    <source>
        <dbReference type="Proteomes" id="UP000324091"/>
    </source>
</evidence>
<organism evidence="2 3">
    <name type="scientific">Takifugu flavidus</name>
    <name type="common">sansaifugu</name>
    <dbReference type="NCBI Taxonomy" id="433684"/>
    <lineage>
        <taxon>Eukaryota</taxon>
        <taxon>Metazoa</taxon>
        <taxon>Chordata</taxon>
        <taxon>Craniata</taxon>
        <taxon>Vertebrata</taxon>
        <taxon>Euteleostomi</taxon>
        <taxon>Actinopterygii</taxon>
        <taxon>Neopterygii</taxon>
        <taxon>Teleostei</taxon>
        <taxon>Neoteleostei</taxon>
        <taxon>Acanthomorphata</taxon>
        <taxon>Eupercaria</taxon>
        <taxon>Tetraodontiformes</taxon>
        <taxon>Tetradontoidea</taxon>
        <taxon>Tetraodontidae</taxon>
        <taxon>Takifugu</taxon>
    </lineage>
</organism>
<protein>
    <submittedName>
        <fullName evidence="2">Uncharacterized protein</fullName>
    </submittedName>
</protein>
<accession>A0A5C6NKI3</accession>
<comment type="caution">
    <text evidence="2">The sequence shown here is derived from an EMBL/GenBank/DDBJ whole genome shotgun (WGS) entry which is preliminary data.</text>
</comment>
<dbReference type="EMBL" id="RHFK02000013">
    <property type="protein sequence ID" value="TWW66167.1"/>
    <property type="molecule type" value="Genomic_DNA"/>
</dbReference>
<proteinExistence type="predicted"/>
<dbReference type="AlphaFoldDB" id="A0A5C6NKI3"/>
<evidence type="ECO:0000313" key="2">
    <source>
        <dbReference type="EMBL" id="TWW66167.1"/>
    </source>
</evidence>
<gene>
    <name evidence="2" type="ORF">D4764_20G0001990</name>
</gene>
<name>A0A5C6NKI3_9TELE</name>
<keyword evidence="3" id="KW-1185">Reference proteome</keyword>
<evidence type="ECO:0000256" key="1">
    <source>
        <dbReference type="SAM" id="MobiDB-lite"/>
    </source>
</evidence>
<sequence>MLLHNKTPGGEEKSCEQLLQKLSHMSCAAKSVTRLPGGRRQQSRAIETLLHPTLSTESSTWDQHNKAEYGDSLCSKYHHTMTFKKLGMPPEERDHGLGGGGLCSADYPYEPTQARPLSDLSTTKRNSPNFQHLPVICEKDEISRTRV</sequence>
<feature type="region of interest" description="Disordered" evidence="1">
    <location>
        <begin position="86"/>
        <end position="108"/>
    </location>
</feature>
<reference evidence="2 3" key="1">
    <citation type="submission" date="2019-04" db="EMBL/GenBank/DDBJ databases">
        <title>Chromosome genome assembly for Takifugu flavidus.</title>
        <authorList>
            <person name="Xiao S."/>
        </authorList>
    </citation>
    <scope>NUCLEOTIDE SEQUENCE [LARGE SCALE GENOMIC DNA]</scope>
    <source>
        <strain evidence="2">HTHZ2018</strain>
        <tissue evidence="2">Muscle</tissue>
    </source>
</reference>